<protein>
    <submittedName>
        <fullName evidence="1">Uncharacterized protein</fullName>
    </submittedName>
</protein>
<accession>A0A222E7H9</accession>
<reference evidence="1 2" key="1">
    <citation type="submission" date="2017-07" db="EMBL/GenBank/DDBJ databases">
        <title>Genome Sequence of Antarctobacter heliothermus Strain SMS3 Isolated from a culture of the Diatom Skeletonema marinoi.</title>
        <authorList>
            <person name="Topel M."/>
            <person name="Pinder M.I.M."/>
            <person name="Johansson O.N."/>
            <person name="Kourtchenko O."/>
            <person name="Godhe A."/>
            <person name="Clarke A.K."/>
        </authorList>
    </citation>
    <scope>NUCLEOTIDE SEQUENCE [LARGE SCALE GENOMIC DNA]</scope>
    <source>
        <strain evidence="1 2">SMS3</strain>
    </source>
</reference>
<proteinExistence type="predicted"/>
<organism evidence="1 2">
    <name type="scientific">Antarctobacter heliothermus</name>
    <dbReference type="NCBI Taxonomy" id="74033"/>
    <lineage>
        <taxon>Bacteria</taxon>
        <taxon>Pseudomonadati</taxon>
        <taxon>Pseudomonadota</taxon>
        <taxon>Alphaproteobacteria</taxon>
        <taxon>Rhodobacterales</taxon>
        <taxon>Roseobacteraceae</taxon>
        <taxon>Antarctobacter</taxon>
    </lineage>
</organism>
<evidence type="ECO:0000313" key="1">
    <source>
        <dbReference type="EMBL" id="ASP22060.1"/>
    </source>
</evidence>
<name>A0A222E7H9_9RHOB</name>
<dbReference type="KEGG" id="aht:ANTHELSMS3_03430"/>
<gene>
    <name evidence="1" type="ORF">ANTHELSMS3_03430</name>
</gene>
<sequence>MGPDGDQGSASIGVAAHIAAASEGGPRYDPIMTPEERSAPENGIWLCQTCSRLIDVDVPSYSTDLLREWKTLAEMRAYLGIRGFAIVVSRSFDKLEEKMPDLTAEMRKDIADLPFSRTCVAMSSKAAFNGDPDNPTLIYYTDKYEHLVSKLKVMENYGALVDVTTKSHTPKFELTEDFVEYLQQPR</sequence>
<evidence type="ECO:0000313" key="2">
    <source>
        <dbReference type="Proteomes" id="UP000203589"/>
    </source>
</evidence>
<dbReference type="Proteomes" id="UP000203589">
    <property type="component" value="Chromosome"/>
</dbReference>
<keyword evidence="2" id="KW-1185">Reference proteome</keyword>
<dbReference type="AlphaFoldDB" id="A0A222E7H9"/>
<dbReference type="EMBL" id="CP022540">
    <property type="protein sequence ID" value="ASP22060.1"/>
    <property type="molecule type" value="Genomic_DNA"/>
</dbReference>